<accession>A0A2P7QPH0</accession>
<dbReference type="NCBIfam" id="TIGR01444">
    <property type="entry name" value="fkbM_fam"/>
    <property type="match status" value="1"/>
</dbReference>
<dbReference type="PANTHER" id="PTHR36973">
    <property type="entry name" value="SLL1456 PROTEIN-RELATED"/>
    <property type="match status" value="1"/>
</dbReference>
<proteinExistence type="predicted"/>
<dbReference type="EMBL" id="PXYI01000004">
    <property type="protein sequence ID" value="PSJ39844.1"/>
    <property type="molecule type" value="Genomic_DNA"/>
</dbReference>
<dbReference type="Pfam" id="PF05050">
    <property type="entry name" value="Methyltransf_21"/>
    <property type="match status" value="1"/>
</dbReference>
<organism evidence="2 3">
    <name type="scientific">Allosphingosinicella deserti</name>
    <dbReference type="NCBI Taxonomy" id="2116704"/>
    <lineage>
        <taxon>Bacteria</taxon>
        <taxon>Pseudomonadati</taxon>
        <taxon>Pseudomonadota</taxon>
        <taxon>Alphaproteobacteria</taxon>
        <taxon>Sphingomonadales</taxon>
        <taxon>Sphingomonadaceae</taxon>
        <taxon>Allosphingosinicella</taxon>
    </lineage>
</organism>
<dbReference type="GO" id="GO:0008171">
    <property type="term" value="F:O-methyltransferase activity"/>
    <property type="evidence" value="ECO:0007669"/>
    <property type="project" value="TreeGrafter"/>
</dbReference>
<dbReference type="InterPro" id="IPR006342">
    <property type="entry name" value="FkbM_mtfrase"/>
</dbReference>
<comment type="caution">
    <text evidence="2">The sequence shown here is derived from an EMBL/GenBank/DDBJ whole genome shotgun (WGS) entry which is preliminary data.</text>
</comment>
<keyword evidence="3" id="KW-1185">Reference proteome</keyword>
<reference evidence="2 3" key="1">
    <citation type="submission" date="2018-03" db="EMBL/GenBank/DDBJ databases">
        <title>The draft genome of Sphingosinicella sp. GL-C-18.</title>
        <authorList>
            <person name="Liu L."/>
            <person name="Li L."/>
            <person name="Liang L."/>
            <person name="Zhang X."/>
            <person name="Wang T."/>
        </authorList>
    </citation>
    <scope>NUCLEOTIDE SEQUENCE [LARGE SCALE GENOMIC DNA]</scope>
    <source>
        <strain evidence="2 3">GL-C-18</strain>
    </source>
</reference>
<dbReference type="SUPFAM" id="SSF53335">
    <property type="entry name" value="S-adenosyl-L-methionine-dependent methyltransferases"/>
    <property type="match status" value="1"/>
</dbReference>
<dbReference type="Gene3D" id="3.40.50.150">
    <property type="entry name" value="Vaccinia Virus protein VP39"/>
    <property type="match status" value="1"/>
</dbReference>
<dbReference type="AlphaFoldDB" id="A0A2P7QPH0"/>
<dbReference type="Proteomes" id="UP000241167">
    <property type="component" value="Unassembled WGS sequence"/>
</dbReference>
<sequence>MRLASLRRRRLLESWMDKVRGIARQALRAVGLERIHHPSFVDLMRRENVDTVIDVGANNGQFGEELRERGYAGRIISFEPGSAAFAGLAARAAADPLWDAYQLGVGDAPGELEILITQADVFSSFKAPSDYTNAKFVGATPERREKVRVIRLDEFFAEHPGTLTDTTYLKVDTQGFEFEVLQGTGDCLARVCAVQMELPLRILYDGQKSLMEMVSWMADHGFEIGMAKENGFDWQACRLLELDVAFVRSGEAYQPPVVRPA</sequence>
<dbReference type="InterPro" id="IPR029063">
    <property type="entry name" value="SAM-dependent_MTases_sf"/>
</dbReference>
<feature type="domain" description="Methyltransferase FkbM" evidence="1">
    <location>
        <begin position="54"/>
        <end position="223"/>
    </location>
</feature>
<evidence type="ECO:0000313" key="2">
    <source>
        <dbReference type="EMBL" id="PSJ39844.1"/>
    </source>
</evidence>
<evidence type="ECO:0000259" key="1">
    <source>
        <dbReference type="Pfam" id="PF05050"/>
    </source>
</evidence>
<protein>
    <recommendedName>
        <fullName evidence="1">Methyltransferase FkbM domain-containing protein</fullName>
    </recommendedName>
</protein>
<dbReference type="PANTHER" id="PTHR36973:SF4">
    <property type="entry name" value="NODULATION PROTEIN"/>
    <property type="match status" value="1"/>
</dbReference>
<dbReference type="InterPro" id="IPR053188">
    <property type="entry name" value="FkbM_Methyltransferase"/>
</dbReference>
<name>A0A2P7QPH0_9SPHN</name>
<gene>
    <name evidence="2" type="ORF">C7I55_14865</name>
</gene>
<evidence type="ECO:0000313" key="3">
    <source>
        <dbReference type="Proteomes" id="UP000241167"/>
    </source>
</evidence>